<evidence type="ECO:0000313" key="5">
    <source>
        <dbReference type="Proteomes" id="UP000521872"/>
    </source>
</evidence>
<keyword evidence="2" id="KW-0812">Transmembrane</keyword>
<feature type="transmembrane region" description="Helical" evidence="2">
    <location>
        <begin position="273"/>
        <end position="296"/>
    </location>
</feature>
<keyword evidence="2" id="KW-1133">Transmembrane helix</keyword>
<keyword evidence="2" id="KW-0472">Membrane</keyword>
<evidence type="ECO:0000313" key="4">
    <source>
        <dbReference type="EMBL" id="KAF4612141.1"/>
    </source>
</evidence>
<protein>
    <recommendedName>
        <fullName evidence="3">DUF6535 domain-containing protein</fullName>
    </recommendedName>
</protein>
<gene>
    <name evidence="4" type="ORF">D9613_003861</name>
</gene>
<feature type="domain" description="DUF6535" evidence="3">
    <location>
        <begin position="171"/>
        <end position="353"/>
    </location>
</feature>
<evidence type="ECO:0000256" key="2">
    <source>
        <dbReference type="SAM" id="Phobius"/>
    </source>
</evidence>
<dbReference type="Pfam" id="PF20153">
    <property type="entry name" value="DUF6535"/>
    <property type="match status" value="1"/>
</dbReference>
<keyword evidence="5" id="KW-1185">Reference proteome</keyword>
<name>A0A8H4QJV1_9AGAR</name>
<feature type="region of interest" description="Disordered" evidence="1">
    <location>
        <begin position="1"/>
        <end position="24"/>
    </location>
</feature>
<evidence type="ECO:0000256" key="1">
    <source>
        <dbReference type="SAM" id="MobiDB-lite"/>
    </source>
</evidence>
<feature type="transmembrane region" description="Helical" evidence="2">
    <location>
        <begin position="196"/>
        <end position="218"/>
    </location>
</feature>
<proteinExistence type="predicted"/>
<dbReference type="AlphaFoldDB" id="A0A8H4QJV1"/>
<feature type="transmembrane region" description="Helical" evidence="2">
    <location>
        <begin position="407"/>
        <end position="427"/>
    </location>
</feature>
<feature type="transmembrane region" description="Helical" evidence="2">
    <location>
        <begin position="355"/>
        <end position="387"/>
    </location>
</feature>
<comment type="caution">
    <text evidence="4">The sequence shown here is derived from an EMBL/GenBank/DDBJ whole genome shotgun (WGS) entry which is preliminary data.</text>
</comment>
<feature type="transmembrane region" description="Helical" evidence="2">
    <location>
        <begin position="323"/>
        <end position="349"/>
    </location>
</feature>
<evidence type="ECO:0000259" key="3">
    <source>
        <dbReference type="Pfam" id="PF20153"/>
    </source>
</evidence>
<reference evidence="4 5" key="1">
    <citation type="submission" date="2019-12" db="EMBL/GenBank/DDBJ databases">
        <authorList>
            <person name="Floudas D."/>
            <person name="Bentzer J."/>
            <person name="Ahren D."/>
            <person name="Johansson T."/>
            <person name="Persson P."/>
            <person name="Tunlid A."/>
        </authorList>
    </citation>
    <scope>NUCLEOTIDE SEQUENCE [LARGE SCALE GENOMIC DNA]</scope>
    <source>
        <strain evidence="4 5">CBS 102.39</strain>
    </source>
</reference>
<sequence length="752" mass="85463">MDATFRPRMRTPLSARSRARMTPATRTKLEQAYQDLSLLISSGFPTAESTSANVNADLRSRSASRFSNVFRGSSTAHSGLQHPLVPGTPLSIYSTEFSDGQTVIEEEGDDYFDSESVGTSSQFFDFQKSFSKACLQSLLDILCGNTTYDDEPWKVGDDFHFPIVAPKGGHWQVAYNLTRKEDQAMCAIWKKDIDKLLVFAGLFAATVVAFLIVSYQLLQPAAGDMRNAMQATLLTLLKEPSNGVDRNALLEAVDASLQADKFSPPPSVLRMNVAWFLSMTLSLSTVLVGTVCLQWIREYQRETRLGPKQAFALRQMRYDGLEYWRVPLICSLLSLFLQAALLLFFWGLIEFLRSLNAAIAVINAVVIGIVALFMAATVVSPAFQCIFSNVDKPFGHQCAYKSPQSRVFSVFAFWATIHLIKILRWLIRDPSYLEKKRTFLAAMLAVTKGWNWVSFDNEWQQSRMMDISSRHGSVTQESRDIPQALAWLGKTFSNDYEAIGALYHAARSLHPSTTFQTLKALGGEYEGLFDFKPSAHGGDEILSDLQSAFLLRDLMDRNSKLQSEAVLFHRLELLIHIANHTAAEKAQYISPEVRVLIERCFEGKGRSINPFKEDQDYSVLPDYVVRQVLTAFQRYLRVIKTDTKFPYDLWKAVGPMVYQVVHEKIRRSDITLEEEFALLNKELEEYIDRVDHRALPSQTYQRFRNYVNQFKDHLLCVDQQEEGSIYISFLNSLRSLDRRVHIRPVLEPLLPK</sequence>
<dbReference type="Proteomes" id="UP000521872">
    <property type="component" value="Unassembled WGS sequence"/>
</dbReference>
<accession>A0A8H4QJV1</accession>
<dbReference type="EMBL" id="JAACJL010000057">
    <property type="protein sequence ID" value="KAF4612141.1"/>
    <property type="molecule type" value="Genomic_DNA"/>
</dbReference>
<organism evidence="4 5">
    <name type="scientific">Agrocybe pediades</name>
    <dbReference type="NCBI Taxonomy" id="84607"/>
    <lineage>
        <taxon>Eukaryota</taxon>
        <taxon>Fungi</taxon>
        <taxon>Dikarya</taxon>
        <taxon>Basidiomycota</taxon>
        <taxon>Agaricomycotina</taxon>
        <taxon>Agaricomycetes</taxon>
        <taxon>Agaricomycetidae</taxon>
        <taxon>Agaricales</taxon>
        <taxon>Agaricineae</taxon>
        <taxon>Strophariaceae</taxon>
        <taxon>Agrocybe</taxon>
    </lineage>
</organism>
<dbReference type="InterPro" id="IPR045338">
    <property type="entry name" value="DUF6535"/>
</dbReference>